<feature type="binding site" evidence="11">
    <location>
        <position position="487"/>
    </location>
    <ligand>
        <name>Mg(2+)</name>
        <dbReference type="ChEBI" id="CHEBI:18420"/>
    </ligand>
</feature>
<organism evidence="16 17">
    <name type="scientific">Penicillium citrinum</name>
    <dbReference type="NCBI Taxonomy" id="5077"/>
    <lineage>
        <taxon>Eukaryota</taxon>
        <taxon>Fungi</taxon>
        <taxon>Dikarya</taxon>
        <taxon>Ascomycota</taxon>
        <taxon>Pezizomycotina</taxon>
        <taxon>Eurotiomycetes</taxon>
        <taxon>Eurotiomycetidae</taxon>
        <taxon>Eurotiales</taxon>
        <taxon>Aspergillaceae</taxon>
        <taxon>Penicillium</taxon>
    </lineage>
</organism>
<keyword evidence="8 11" id="KW-0460">Magnesium</keyword>
<dbReference type="GO" id="GO:0030976">
    <property type="term" value="F:thiamine pyrophosphate binding"/>
    <property type="evidence" value="ECO:0007669"/>
    <property type="project" value="InterPro"/>
</dbReference>
<feature type="binding site" evidence="11">
    <location>
        <position position="485"/>
    </location>
    <ligand>
        <name>Mg(2+)</name>
        <dbReference type="ChEBI" id="CHEBI:18420"/>
    </ligand>
</feature>
<dbReference type="InterPro" id="IPR012110">
    <property type="entry name" value="PDC/IPDC-like"/>
</dbReference>
<dbReference type="GO" id="GO:0004737">
    <property type="term" value="F:pyruvate decarboxylase activity"/>
    <property type="evidence" value="ECO:0007669"/>
    <property type="project" value="UniProtKB-EC"/>
</dbReference>
<keyword evidence="6 11" id="KW-0479">Metal-binding</keyword>
<evidence type="ECO:0000256" key="8">
    <source>
        <dbReference type="ARBA" id="ARBA00022842"/>
    </source>
</evidence>
<dbReference type="Pfam" id="PF02775">
    <property type="entry name" value="TPP_enzyme_C"/>
    <property type="match status" value="1"/>
</dbReference>
<comment type="catalytic activity">
    <reaction evidence="1">
        <text>a 2-oxocarboxylate + H(+) = an aldehyde + CO2</text>
        <dbReference type="Rhea" id="RHEA:11628"/>
        <dbReference type="ChEBI" id="CHEBI:15378"/>
        <dbReference type="ChEBI" id="CHEBI:16526"/>
        <dbReference type="ChEBI" id="CHEBI:17478"/>
        <dbReference type="ChEBI" id="CHEBI:35179"/>
        <dbReference type="EC" id="4.1.1.1"/>
    </reaction>
</comment>
<dbReference type="Gene3D" id="3.40.50.1220">
    <property type="entry name" value="TPP-binding domain"/>
    <property type="match status" value="1"/>
</dbReference>
<feature type="domain" description="Thiamine pyrophosphate enzyme central" evidence="13">
    <location>
        <begin position="207"/>
        <end position="332"/>
    </location>
</feature>
<evidence type="ECO:0000256" key="5">
    <source>
        <dbReference type="ARBA" id="ARBA00014422"/>
    </source>
</evidence>
<feature type="domain" description="Thiamine pyrophosphate enzyme N-terminal TPP-binding" evidence="15">
    <location>
        <begin position="8"/>
        <end position="110"/>
    </location>
</feature>
<dbReference type="RefSeq" id="XP_056504687.1">
    <property type="nucleotide sequence ID" value="XM_056638930.1"/>
</dbReference>
<dbReference type="PANTHER" id="PTHR43452:SF11">
    <property type="entry name" value="PYRUVATE DECARBOXYLASE"/>
    <property type="match status" value="1"/>
</dbReference>
<dbReference type="InterPro" id="IPR047214">
    <property type="entry name" value="TPP_PDC_IPDC"/>
</dbReference>
<comment type="similarity">
    <text evidence="3 12">Belongs to the TPP enzyme family.</text>
</comment>
<dbReference type="GO" id="GO:0000949">
    <property type="term" value="P:aromatic amino acid family catabolic process to alcohol via Ehrlich pathway"/>
    <property type="evidence" value="ECO:0007669"/>
    <property type="project" value="TreeGrafter"/>
</dbReference>
<accession>A0A9W9PC66</accession>
<dbReference type="OrthoDB" id="308383at2759"/>
<name>A0A9W9PC66_PENCI</name>
<proteinExistence type="inferred from homology"/>
<evidence type="ECO:0000256" key="11">
    <source>
        <dbReference type="PIRSR" id="PIRSR036565-2"/>
    </source>
</evidence>
<dbReference type="InterPro" id="IPR029061">
    <property type="entry name" value="THDP-binding"/>
</dbReference>
<dbReference type="GeneID" id="81378097"/>
<evidence type="ECO:0000256" key="9">
    <source>
        <dbReference type="ARBA" id="ARBA00023052"/>
    </source>
</evidence>
<dbReference type="InterPro" id="IPR012000">
    <property type="entry name" value="Thiamin_PyroP_enz_cen_dom"/>
</dbReference>
<evidence type="ECO:0000256" key="3">
    <source>
        <dbReference type="ARBA" id="ARBA00007812"/>
    </source>
</evidence>
<evidence type="ECO:0000259" key="15">
    <source>
        <dbReference type="Pfam" id="PF02776"/>
    </source>
</evidence>
<protein>
    <recommendedName>
        <fullName evidence="5">Pyruvate decarboxylase</fullName>
        <ecNumber evidence="4">4.1.1.1</ecNumber>
    </recommendedName>
</protein>
<dbReference type="PIRSF" id="PIRSF036565">
    <property type="entry name" value="Pyruvt_ip_decrb"/>
    <property type="match status" value="1"/>
</dbReference>
<reference evidence="16" key="1">
    <citation type="submission" date="2022-11" db="EMBL/GenBank/DDBJ databases">
        <authorList>
            <person name="Petersen C."/>
        </authorList>
    </citation>
    <scope>NUCLEOTIDE SEQUENCE</scope>
    <source>
        <strain evidence="16">IBT 23319</strain>
    </source>
</reference>
<dbReference type="InterPro" id="IPR047213">
    <property type="entry name" value="TPP_PYR_PDC_IPDC-like"/>
</dbReference>
<evidence type="ECO:0000313" key="17">
    <source>
        <dbReference type="Proteomes" id="UP001147733"/>
    </source>
</evidence>
<sequence>MIQEIPLTEYLFRRLHAIGLRAVHGVPGDYNLTLLDHVIPSGLEWIGNCNELNAGYAADGYARIKGIGAIVTTFGVGELSAINAIAGSYAEMAPVVHIVGTPIRDLQKKGVKLHHSFCSGSSRDYELFAEMYAKITVAQAELVNVEDAPAQIDRVLQECVIQSRPVYIQLPMDLVDAMVPASLLATPLDLLPAVNDTSLQSGVCDLVVHRIQSAKQPMILVDGGTSRYGLVKQTEDLVKVTNFPTMTTPFGKGILDETLSNFHGIYATVGSGSEDYSSYVEHCDLIMNIGPVHSNVNTYYFATVPDKAVSISMERDSIQIGERTWKINIAAVLDQVVAILKKDGVPTMPSYPALPNVQQTLATLPSISPSEKFNQSIFWRRMSRFLQSGDIVLTETGTPSMGGRDFVLPKDTTIINSAIWLSIGFMLPATQGASLAQRHLAGSEHRVAGGRTILFQGDGSFQMTAQELSTIIRQRLDVIIFLINNNGYTIERLIHGPEEHYNDVAAWKYLEAASFFGGDDQSSSYPICKAKVSTWGELDSILENPEFHSGKGLRMVEVMMDMQDCNDTLRLLLEIYKTKKE</sequence>
<dbReference type="FunFam" id="3.40.50.970:FF:000019">
    <property type="entry name" value="Pyruvate decarboxylase isozyme"/>
    <property type="match status" value="1"/>
</dbReference>
<keyword evidence="9 12" id="KW-0786">Thiamine pyrophosphate</keyword>
<evidence type="ECO:0000259" key="14">
    <source>
        <dbReference type="Pfam" id="PF02775"/>
    </source>
</evidence>
<dbReference type="PANTHER" id="PTHR43452">
    <property type="entry name" value="PYRUVATE DECARBOXYLASE"/>
    <property type="match status" value="1"/>
</dbReference>
<evidence type="ECO:0000256" key="10">
    <source>
        <dbReference type="ARBA" id="ARBA00023239"/>
    </source>
</evidence>
<dbReference type="SUPFAM" id="SSF52518">
    <property type="entry name" value="Thiamin diphosphate-binding fold (THDP-binding)"/>
    <property type="match status" value="2"/>
</dbReference>
<keyword evidence="17" id="KW-1185">Reference proteome</keyword>
<dbReference type="GO" id="GO:0005634">
    <property type="term" value="C:nucleus"/>
    <property type="evidence" value="ECO:0007669"/>
    <property type="project" value="TreeGrafter"/>
</dbReference>
<reference evidence="16" key="2">
    <citation type="journal article" date="2023" name="IMA Fungus">
        <title>Comparative genomic study of the Penicillium genus elucidates a diverse pangenome and 15 lateral gene transfer events.</title>
        <authorList>
            <person name="Petersen C."/>
            <person name="Sorensen T."/>
            <person name="Nielsen M.R."/>
            <person name="Sondergaard T.E."/>
            <person name="Sorensen J.L."/>
            <person name="Fitzpatrick D.A."/>
            <person name="Frisvad J.C."/>
            <person name="Nielsen K.L."/>
        </authorList>
    </citation>
    <scope>NUCLEOTIDE SEQUENCE</scope>
    <source>
        <strain evidence="16">IBT 23319</strain>
    </source>
</reference>
<evidence type="ECO:0000256" key="6">
    <source>
        <dbReference type="ARBA" id="ARBA00022723"/>
    </source>
</evidence>
<evidence type="ECO:0000256" key="4">
    <source>
        <dbReference type="ARBA" id="ARBA00013202"/>
    </source>
</evidence>
<dbReference type="InterPro" id="IPR011766">
    <property type="entry name" value="TPP_enzyme_TPP-bd"/>
</dbReference>
<feature type="binding site" evidence="11">
    <location>
        <position position="458"/>
    </location>
    <ligand>
        <name>Mg(2+)</name>
        <dbReference type="ChEBI" id="CHEBI:18420"/>
    </ligand>
</feature>
<comment type="cofactor">
    <cofactor evidence="11">
        <name>Mg(2+)</name>
        <dbReference type="ChEBI" id="CHEBI:18420"/>
    </cofactor>
    <text evidence="11">Binds 1 Mg(2+) per subunit.</text>
</comment>
<dbReference type="GO" id="GO:0005829">
    <property type="term" value="C:cytosol"/>
    <property type="evidence" value="ECO:0007669"/>
    <property type="project" value="TreeGrafter"/>
</dbReference>
<dbReference type="Gene3D" id="3.40.50.970">
    <property type="match status" value="2"/>
</dbReference>
<dbReference type="FunFam" id="3.40.50.970:FF:000024">
    <property type="entry name" value="Pyruvate decarboxylase isozyme"/>
    <property type="match status" value="1"/>
</dbReference>
<dbReference type="GO" id="GO:0000287">
    <property type="term" value="F:magnesium ion binding"/>
    <property type="evidence" value="ECO:0007669"/>
    <property type="project" value="InterPro"/>
</dbReference>
<dbReference type="CDD" id="cd02005">
    <property type="entry name" value="TPP_PDC_IPDC"/>
    <property type="match status" value="1"/>
</dbReference>
<keyword evidence="16" id="KW-0670">Pyruvate</keyword>
<evidence type="ECO:0000256" key="2">
    <source>
        <dbReference type="ARBA" id="ARBA00001964"/>
    </source>
</evidence>
<dbReference type="CDD" id="cd07038">
    <property type="entry name" value="TPP_PYR_PDC_IPDC_like"/>
    <property type="match status" value="1"/>
</dbReference>
<comment type="caution">
    <text evidence="16">The sequence shown here is derived from an EMBL/GenBank/DDBJ whole genome shotgun (WGS) entry which is preliminary data.</text>
</comment>
<dbReference type="InterPro" id="IPR029035">
    <property type="entry name" value="DHS-like_NAD/FAD-binding_dom"/>
</dbReference>
<comment type="cofactor">
    <cofactor evidence="2">
        <name>thiamine diphosphate</name>
        <dbReference type="ChEBI" id="CHEBI:58937"/>
    </cofactor>
</comment>
<keyword evidence="10" id="KW-0456">Lyase</keyword>
<dbReference type="InterPro" id="IPR012001">
    <property type="entry name" value="Thiamin_PyroP_enz_TPP-bd_dom"/>
</dbReference>
<dbReference type="SUPFAM" id="SSF52467">
    <property type="entry name" value="DHS-like NAD/FAD-binding domain"/>
    <property type="match status" value="1"/>
</dbReference>
<dbReference type="AlphaFoldDB" id="A0A9W9PC66"/>
<feature type="domain" description="Thiamine pyrophosphate enzyme TPP-binding" evidence="14">
    <location>
        <begin position="407"/>
        <end position="494"/>
    </location>
</feature>
<gene>
    <name evidence="16" type="ORF">N7469_000010</name>
</gene>
<evidence type="ECO:0000256" key="1">
    <source>
        <dbReference type="ARBA" id="ARBA00001041"/>
    </source>
</evidence>
<dbReference type="Proteomes" id="UP001147733">
    <property type="component" value="Unassembled WGS sequence"/>
</dbReference>
<evidence type="ECO:0000256" key="12">
    <source>
        <dbReference type="RuleBase" id="RU362132"/>
    </source>
</evidence>
<dbReference type="Pfam" id="PF02776">
    <property type="entry name" value="TPP_enzyme_N"/>
    <property type="match status" value="1"/>
</dbReference>
<dbReference type="EMBL" id="JAPQKT010000001">
    <property type="protein sequence ID" value="KAJ5241683.1"/>
    <property type="molecule type" value="Genomic_DNA"/>
</dbReference>
<evidence type="ECO:0000259" key="13">
    <source>
        <dbReference type="Pfam" id="PF00205"/>
    </source>
</evidence>
<evidence type="ECO:0000313" key="16">
    <source>
        <dbReference type="EMBL" id="KAJ5241683.1"/>
    </source>
</evidence>
<evidence type="ECO:0000256" key="7">
    <source>
        <dbReference type="ARBA" id="ARBA00022793"/>
    </source>
</evidence>
<keyword evidence="7" id="KW-0210">Decarboxylase</keyword>
<dbReference type="Pfam" id="PF00205">
    <property type="entry name" value="TPP_enzyme_M"/>
    <property type="match status" value="1"/>
</dbReference>
<dbReference type="EC" id="4.1.1.1" evidence="4"/>